<comment type="caution">
    <text evidence="1">The sequence shown here is derived from an EMBL/GenBank/DDBJ whole genome shotgun (WGS) entry which is preliminary data.</text>
</comment>
<organism evidence="1 2">
    <name type="scientific">Gossypium davidsonii</name>
    <name type="common">Davidson's cotton</name>
    <name type="synonym">Gossypium klotzschianum subsp. davidsonii</name>
    <dbReference type="NCBI Taxonomy" id="34287"/>
    <lineage>
        <taxon>Eukaryota</taxon>
        <taxon>Viridiplantae</taxon>
        <taxon>Streptophyta</taxon>
        <taxon>Embryophyta</taxon>
        <taxon>Tracheophyta</taxon>
        <taxon>Spermatophyta</taxon>
        <taxon>Magnoliopsida</taxon>
        <taxon>eudicotyledons</taxon>
        <taxon>Gunneridae</taxon>
        <taxon>Pentapetalae</taxon>
        <taxon>rosids</taxon>
        <taxon>malvids</taxon>
        <taxon>Malvales</taxon>
        <taxon>Malvaceae</taxon>
        <taxon>Malvoideae</taxon>
        <taxon>Gossypium</taxon>
    </lineage>
</organism>
<accession>A0A7J8SYN7</accession>
<protein>
    <submittedName>
        <fullName evidence="1">Uncharacterized protein</fullName>
    </submittedName>
</protein>
<gene>
    <name evidence="1" type="ORF">Godav_003260</name>
</gene>
<reference evidence="1 2" key="1">
    <citation type="journal article" date="2019" name="Genome Biol. Evol.">
        <title>Insights into the evolution of the New World diploid cottons (Gossypium, subgenus Houzingenia) based on genome sequencing.</title>
        <authorList>
            <person name="Grover C.E."/>
            <person name="Arick M.A. 2nd"/>
            <person name="Thrash A."/>
            <person name="Conover J.L."/>
            <person name="Sanders W.S."/>
            <person name="Peterson D.G."/>
            <person name="Frelichowski J.E."/>
            <person name="Scheffler J.A."/>
            <person name="Scheffler B.E."/>
            <person name="Wendel J.F."/>
        </authorList>
    </citation>
    <scope>NUCLEOTIDE SEQUENCE [LARGE SCALE GENOMIC DNA]</scope>
    <source>
        <strain evidence="1">27</strain>
        <tissue evidence="1">Leaf</tissue>
    </source>
</reference>
<feature type="non-terminal residue" evidence="1">
    <location>
        <position position="44"/>
    </location>
</feature>
<dbReference type="EMBL" id="JABFAC010000012">
    <property type="protein sequence ID" value="MBA0631247.1"/>
    <property type="molecule type" value="Genomic_DNA"/>
</dbReference>
<evidence type="ECO:0000313" key="2">
    <source>
        <dbReference type="Proteomes" id="UP000593561"/>
    </source>
</evidence>
<proteinExistence type="predicted"/>
<evidence type="ECO:0000313" key="1">
    <source>
        <dbReference type="EMBL" id="MBA0631247.1"/>
    </source>
</evidence>
<dbReference type="Proteomes" id="UP000593561">
    <property type="component" value="Unassembled WGS sequence"/>
</dbReference>
<dbReference type="AlphaFoldDB" id="A0A7J8SYN7"/>
<name>A0A7J8SYN7_GOSDV</name>
<sequence length="44" mass="5024">MQHIRRESNIISGCMAKLAFDTTQNLTVFEEISRELLTTSPIVE</sequence>
<keyword evidence="2" id="KW-1185">Reference proteome</keyword>